<feature type="compositionally biased region" description="Low complexity" evidence="3">
    <location>
        <begin position="355"/>
        <end position="365"/>
    </location>
</feature>
<feature type="region of interest" description="Disordered" evidence="3">
    <location>
        <begin position="68"/>
        <end position="87"/>
    </location>
</feature>
<dbReference type="GO" id="GO:0005516">
    <property type="term" value="F:calmodulin binding"/>
    <property type="evidence" value="ECO:0007669"/>
    <property type="project" value="UniProtKB-KW"/>
</dbReference>
<feature type="compositionally biased region" description="Basic and acidic residues" evidence="3">
    <location>
        <begin position="823"/>
        <end position="834"/>
    </location>
</feature>
<proteinExistence type="inferred from homology"/>
<dbReference type="PANTHER" id="PTHR32295">
    <property type="entry name" value="IQ-DOMAIN 5-RELATED"/>
    <property type="match status" value="1"/>
</dbReference>
<feature type="compositionally biased region" description="Low complexity" evidence="3">
    <location>
        <begin position="539"/>
        <end position="556"/>
    </location>
</feature>
<feature type="compositionally biased region" description="Basic and acidic residues" evidence="3">
    <location>
        <begin position="711"/>
        <end position="725"/>
    </location>
</feature>
<feature type="region of interest" description="Disordered" evidence="3">
    <location>
        <begin position="1"/>
        <end position="62"/>
    </location>
</feature>
<feature type="compositionally biased region" description="Basic and acidic residues" evidence="3">
    <location>
        <begin position="300"/>
        <end position="318"/>
    </location>
</feature>
<name>A0A8T0J707_CERPU</name>
<comment type="caution">
    <text evidence="4">The sequence shown here is derived from an EMBL/GenBank/DDBJ whole genome shotgun (WGS) entry which is preliminary data.</text>
</comment>
<gene>
    <name evidence="4" type="ORF">KC19_1G111600</name>
</gene>
<keyword evidence="1" id="KW-0112">Calmodulin-binding</keyword>
<protein>
    <recommendedName>
        <fullName evidence="6">DUF4005 domain-containing protein</fullName>
    </recommendedName>
</protein>
<dbReference type="EMBL" id="CM026421">
    <property type="protein sequence ID" value="KAG0590581.1"/>
    <property type="molecule type" value="Genomic_DNA"/>
</dbReference>
<comment type="similarity">
    <text evidence="2">Belongs to the IQD family.</text>
</comment>
<feature type="compositionally biased region" description="Basic and acidic residues" evidence="3">
    <location>
        <begin position="652"/>
        <end position="671"/>
    </location>
</feature>
<reference evidence="4" key="1">
    <citation type="submission" date="2020-06" db="EMBL/GenBank/DDBJ databases">
        <title>WGS assembly of Ceratodon purpureus strain R40.</title>
        <authorList>
            <person name="Carey S.B."/>
            <person name="Jenkins J."/>
            <person name="Shu S."/>
            <person name="Lovell J.T."/>
            <person name="Sreedasyam A."/>
            <person name="Maumus F."/>
            <person name="Tiley G.P."/>
            <person name="Fernandez-Pozo N."/>
            <person name="Barry K."/>
            <person name="Chen C."/>
            <person name="Wang M."/>
            <person name="Lipzen A."/>
            <person name="Daum C."/>
            <person name="Saski C.A."/>
            <person name="Payton A.C."/>
            <person name="Mcbreen J.C."/>
            <person name="Conrad R.E."/>
            <person name="Kollar L.M."/>
            <person name="Olsson S."/>
            <person name="Huttunen S."/>
            <person name="Landis J.B."/>
            <person name="Wickett N.J."/>
            <person name="Johnson M.G."/>
            <person name="Rensing S.A."/>
            <person name="Grimwood J."/>
            <person name="Schmutz J."/>
            <person name="Mcdaniel S.F."/>
        </authorList>
    </citation>
    <scope>NUCLEOTIDE SEQUENCE</scope>
    <source>
        <strain evidence="4">R40</strain>
    </source>
</reference>
<accession>A0A8T0J707</accession>
<evidence type="ECO:0000313" key="5">
    <source>
        <dbReference type="Proteomes" id="UP000822688"/>
    </source>
</evidence>
<feature type="compositionally biased region" description="Polar residues" evidence="3">
    <location>
        <begin position="726"/>
        <end position="735"/>
    </location>
</feature>
<feature type="region of interest" description="Disordered" evidence="3">
    <location>
        <begin position="300"/>
        <end position="321"/>
    </location>
</feature>
<dbReference type="PANTHER" id="PTHR32295:SF6">
    <property type="entry name" value="PROTEIN IQ-DOMAIN 18"/>
    <property type="match status" value="1"/>
</dbReference>
<evidence type="ECO:0000256" key="2">
    <source>
        <dbReference type="ARBA" id="ARBA00024341"/>
    </source>
</evidence>
<dbReference type="PROSITE" id="PS50096">
    <property type="entry name" value="IQ"/>
    <property type="match status" value="2"/>
</dbReference>
<dbReference type="AlphaFoldDB" id="A0A8T0J707"/>
<organism evidence="4 5">
    <name type="scientific">Ceratodon purpureus</name>
    <name type="common">Fire moss</name>
    <name type="synonym">Dicranum purpureum</name>
    <dbReference type="NCBI Taxonomy" id="3225"/>
    <lineage>
        <taxon>Eukaryota</taxon>
        <taxon>Viridiplantae</taxon>
        <taxon>Streptophyta</taxon>
        <taxon>Embryophyta</taxon>
        <taxon>Bryophyta</taxon>
        <taxon>Bryophytina</taxon>
        <taxon>Bryopsida</taxon>
        <taxon>Dicranidae</taxon>
        <taxon>Pseudoditrichales</taxon>
        <taxon>Ditrichaceae</taxon>
        <taxon>Ceratodon</taxon>
    </lineage>
</organism>
<feature type="compositionally biased region" description="Basic and acidic residues" evidence="3">
    <location>
        <begin position="524"/>
        <end position="538"/>
    </location>
</feature>
<feature type="region of interest" description="Disordered" evidence="3">
    <location>
        <begin position="352"/>
        <end position="856"/>
    </location>
</feature>
<evidence type="ECO:0000313" key="4">
    <source>
        <dbReference type="EMBL" id="KAG0590581.1"/>
    </source>
</evidence>
<feature type="compositionally biased region" description="Basic residues" evidence="3">
    <location>
        <begin position="202"/>
        <end position="213"/>
    </location>
</feature>
<feature type="compositionally biased region" description="Basic and acidic residues" evidence="3">
    <location>
        <begin position="21"/>
        <end position="48"/>
    </location>
</feature>
<feature type="compositionally biased region" description="Polar residues" evidence="3">
    <location>
        <begin position="756"/>
        <end position="766"/>
    </location>
</feature>
<sequence>MGRSNKPTKWFKAVKKAFRSPSKERPASPDHQDTKDDADEKLLAKHELSPAPYQAPTPHPLPSYEIITHEEVEPENSRGQPLPTPEAVAPVMSANLPETKKVENVIKEENSSSHVDADVVEKHPDDDDDSTLSEEEEAAARIQLRFSEPMALKGLIRVQALVRGHQVRRQAATTLQTMEAIVRVQAVFRGRRVRMSKDGRAVRSRISKRRRLSSRAGSQYGDARRAPAFQDRELEETRDEGGSNERRRPTAYLLTQQLKRSAPNRSSLIIDCGPGQPHWGWEWLELWSNARPWEIRTLEEPKRSKSTKDSSKESRDYIEIIPGSRKNNSEYTTKEVDVNTLKVKYYEDYVPNPTPAMSRSSNPSSENKESSVKSASPMSEKREPAKASSPMSEKREPKRASSPNIPEKKEPAKASSPMSEKREPKRASSPNISEKKDPAIKSPRSLPDKKEPVSYRTSSSPFSEKKEPVSVRSSFNSHSDKKESSSRSSLSPMSQKKEPARSSTSSLSEKNELSAIPPTSPGLSEKREGDYVVSDWHHASPVAIPASPSASPTAYSHRTLPKPPPIEVPTRPNVEEERPIQVEPRTLEDLKSPVPEKSVQPSPAVSGTSIAAPPSPQASDTSIPVPATPPGVDSAESDPFVTMEHLALPDSAHSDHGGEIHEEFKNGDTHSSEFSASTGEHLPGEDTPSAKGSASASDNVVNGHASNGHQENGDSSKTRKGEKTPNGENGESPNVPNKKPTSRYMLLTESAKAKQATGSRSSSNPKTRAPDTPESPARTPKRYSSGGTPLVTSKGTDSPKTAFGTRKSTTFLNRGTPSPKGVSPKEKPAAREVETGAASPARRVSIGGADGKRWRT</sequence>
<evidence type="ECO:0008006" key="6">
    <source>
        <dbReference type="Google" id="ProtNLM"/>
    </source>
</evidence>
<keyword evidence="5" id="KW-1185">Reference proteome</keyword>
<dbReference type="Proteomes" id="UP000822688">
    <property type="component" value="Chromosome 1"/>
</dbReference>
<feature type="compositionally biased region" description="Polar residues" evidence="3">
    <location>
        <begin position="785"/>
        <end position="799"/>
    </location>
</feature>
<feature type="compositionally biased region" description="Polar residues" evidence="3">
    <location>
        <begin position="690"/>
        <end position="710"/>
    </location>
</feature>
<feature type="compositionally biased region" description="Polar residues" evidence="3">
    <location>
        <begin position="806"/>
        <end position="816"/>
    </location>
</feature>
<feature type="compositionally biased region" description="Basic and acidic residues" evidence="3">
    <location>
        <begin position="239"/>
        <end position="248"/>
    </location>
</feature>
<evidence type="ECO:0000256" key="1">
    <source>
        <dbReference type="ARBA" id="ARBA00022860"/>
    </source>
</evidence>
<feature type="region of interest" description="Disordered" evidence="3">
    <location>
        <begin position="199"/>
        <end position="251"/>
    </location>
</feature>
<feature type="compositionally biased region" description="Polar residues" evidence="3">
    <location>
        <begin position="599"/>
        <end position="609"/>
    </location>
</feature>
<evidence type="ECO:0000256" key="3">
    <source>
        <dbReference type="SAM" id="MobiDB-lite"/>
    </source>
</evidence>
<feature type="compositionally biased region" description="Basic and acidic residues" evidence="3">
    <location>
        <begin position="573"/>
        <end position="591"/>
    </location>
</feature>